<evidence type="ECO:0000256" key="1">
    <source>
        <dbReference type="SAM" id="MobiDB-lite"/>
    </source>
</evidence>
<name>A0A4Z2EID4_9TELE</name>
<proteinExistence type="predicted"/>
<evidence type="ECO:0000313" key="3">
    <source>
        <dbReference type="Proteomes" id="UP000314294"/>
    </source>
</evidence>
<gene>
    <name evidence="2" type="ORF">EYF80_061472</name>
</gene>
<reference evidence="2 3" key="1">
    <citation type="submission" date="2019-03" db="EMBL/GenBank/DDBJ databases">
        <title>First draft genome of Liparis tanakae, snailfish: a comprehensive survey of snailfish specific genes.</title>
        <authorList>
            <person name="Kim W."/>
            <person name="Song I."/>
            <person name="Jeong J.-H."/>
            <person name="Kim D."/>
            <person name="Kim S."/>
            <person name="Ryu S."/>
            <person name="Song J.Y."/>
            <person name="Lee S.K."/>
        </authorList>
    </citation>
    <scope>NUCLEOTIDE SEQUENCE [LARGE SCALE GENOMIC DNA]</scope>
    <source>
        <tissue evidence="2">Muscle</tissue>
    </source>
</reference>
<sequence length="62" mass="6755">MCIGYEGPPPEESVSTETSITQGHRNEENQNKLRLENESLGASGRLIGSGLIRQRNGTKEGK</sequence>
<dbReference type="AlphaFoldDB" id="A0A4Z2EID4"/>
<keyword evidence="3" id="KW-1185">Reference proteome</keyword>
<feature type="region of interest" description="Disordered" evidence="1">
    <location>
        <begin position="1"/>
        <end position="33"/>
    </location>
</feature>
<accession>A0A4Z2EID4</accession>
<feature type="compositionally biased region" description="Basic and acidic residues" evidence="1">
    <location>
        <begin position="24"/>
        <end position="33"/>
    </location>
</feature>
<comment type="caution">
    <text evidence="2">The sequence shown here is derived from an EMBL/GenBank/DDBJ whole genome shotgun (WGS) entry which is preliminary data.</text>
</comment>
<dbReference type="EMBL" id="SRLO01006952">
    <property type="protein sequence ID" value="TNN28381.1"/>
    <property type="molecule type" value="Genomic_DNA"/>
</dbReference>
<protein>
    <submittedName>
        <fullName evidence="2">Uncharacterized protein</fullName>
    </submittedName>
</protein>
<dbReference type="Proteomes" id="UP000314294">
    <property type="component" value="Unassembled WGS sequence"/>
</dbReference>
<organism evidence="2 3">
    <name type="scientific">Liparis tanakae</name>
    <name type="common">Tanaka's snailfish</name>
    <dbReference type="NCBI Taxonomy" id="230148"/>
    <lineage>
        <taxon>Eukaryota</taxon>
        <taxon>Metazoa</taxon>
        <taxon>Chordata</taxon>
        <taxon>Craniata</taxon>
        <taxon>Vertebrata</taxon>
        <taxon>Euteleostomi</taxon>
        <taxon>Actinopterygii</taxon>
        <taxon>Neopterygii</taxon>
        <taxon>Teleostei</taxon>
        <taxon>Neoteleostei</taxon>
        <taxon>Acanthomorphata</taxon>
        <taxon>Eupercaria</taxon>
        <taxon>Perciformes</taxon>
        <taxon>Cottioidei</taxon>
        <taxon>Cottales</taxon>
        <taxon>Liparidae</taxon>
        <taxon>Liparis</taxon>
    </lineage>
</organism>
<evidence type="ECO:0000313" key="2">
    <source>
        <dbReference type="EMBL" id="TNN28381.1"/>
    </source>
</evidence>
<feature type="compositionally biased region" description="Polar residues" evidence="1">
    <location>
        <begin position="13"/>
        <end position="23"/>
    </location>
</feature>